<protein>
    <recommendedName>
        <fullName evidence="6">Major facilitator superfamily (MFS) profile domain-containing protein</fullName>
    </recommendedName>
</protein>
<name>A0A0D8X8I9_DICVI</name>
<reference evidence="8" key="2">
    <citation type="journal article" date="2016" name="Sci. Rep.">
        <title>Dictyocaulus viviparus genome, variome and transcriptome elucidate lungworm biology and support future intervention.</title>
        <authorList>
            <person name="McNulty S.N."/>
            <person name="Strube C."/>
            <person name="Rosa B.A."/>
            <person name="Martin J.C."/>
            <person name="Tyagi R."/>
            <person name="Choi Y.J."/>
            <person name="Wang Q."/>
            <person name="Hallsworth Pepin K."/>
            <person name="Zhang X."/>
            <person name="Ozersky P."/>
            <person name="Wilson R.K."/>
            <person name="Sternberg P.W."/>
            <person name="Gasser R.B."/>
            <person name="Mitreva M."/>
        </authorList>
    </citation>
    <scope>NUCLEOTIDE SEQUENCE [LARGE SCALE GENOMIC DNA]</scope>
    <source>
        <strain evidence="8">HannoverDv2000</strain>
    </source>
</reference>
<evidence type="ECO:0000256" key="3">
    <source>
        <dbReference type="ARBA" id="ARBA00022989"/>
    </source>
</evidence>
<dbReference type="InterPro" id="IPR005828">
    <property type="entry name" value="MFS_sugar_transport-like"/>
</dbReference>
<dbReference type="GO" id="GO:0015149">
    <property type="term" value="F:hexose transmembrane transporter activity"/>
    <property type="evidence" value="ECO:0007669"/>
    <property type="project" value="TreeGrafter"/>
</dbReference>
<dbReference type="EMBL" id="KN717939">
    <property type="protein sequence ID" value="KJH40092.1"/>
    <property type="molecule type" value="Genomic_DNA"/>
</dbReference>
<dbReference type="InterPro" id="IPR020846">
    <property type="entry name" value="MFS_dom"/>
</dbReference>
<gene>
    <name evidence="7" type="ORF">DICVIV_13984</name>
</gene>
<dbReference type="Pfam" id="PF00083">
    <property type="entry name" value="Sugar_tr"/>
    <property type="match status" value="1"/>
</dbReference>
<evidence type="ECO:0000256" key="1">
    <source>
        <dbReference type="ARBA" id="ARBA00004141"/>
    </source>
</evidence>
<evidence type="ECO:0000256" key="2">
    <source>
        <dbReference type="ARBA" id="ARBA00022692"/>
    </source>
</evidence>
<feature type="transmembrane region" description="Helical" evidence="5">
    <location>
        <begin position="57"/>
        <end position="77"/>
    </location>
</feature>
<dbReference type="PROSITE" id="PS50850">
    <property type="entry name" value="MFS"/>
    <property type="match status" value="1"/>
</dbReference>
<evidence type="ECO:0000259" key="6">
    <source>
        <dbReference type="PROSITE" id="PS50850"/>
    </source>
</evidence>
<dbReference type="AlphaFoldDB" id="A0A0D8X8I9"/>
<evidence type="ECO:0000313" key="7">
    <source>
        <dbReference type="EMBL" id="KJH40092.1"/>
    </source>
</evidence>
<keyword evidence="4 5" id="KW-0472">Membrane</keyword>
<proteinExistence type="predicted"/>
<evidence type="ECO:0000256" key="4">
    <source>
        <dbReference type="ARBA" id="ARBA00023136"/>
    </source>
</evidence>
<feature type="transmembrane region" description="Helical" evidence="5">
    <location>
        <begin position="115"/>
        <end position="135"/>
    </location>
</feature>
<evidence type="ECO:0000313" key="8">
    <source>
        <dbReference type="Proteomes" id="UP000053766"/>
    </source>
</evidence>
<dbReference type="Gene3D" id="1.20.1250.20">
    <property type="entry name" value="MFS general substrate transporter like domains"/>
    <property type="match status" value="1"/>
</dbReference>
<feature type="transmembrane region" description="Helical" evidence="5">
    <location>
        <begin position="147"/>
        <end position="168"/>
    </location>
</feature>
<keyword evidence="2 5" id="KW-0812">Transmembrane</keyword>
<evidence type="ECO:0000256" key="5">
    <source>
        <dbReference type="SAM" id="Phobius"/>
    </source>
</evidence>
<dbReference type="PANTHER" id="PTHR23503:SF115">
    <property type="entry name" value="MAJOR FACILITATOR SUPERFAMILY (MFS) PROFILE DOMAIN-CONTAINING PROTEIN"/>
    <property type="match status" value="1"/>
</dbReference>
<accession>A0A0D8X8I9</accession>
<comment type="subcellular location">
    <subcellularLocation>
        <location evidence="1">Membrane</location>
        <topology evidence="1">Multi-pass membrane protein</topology>
    </subcellularLocation>
</comment>
<keyword evidence="3 5" id="KW-1133">Transmembrane helix</keyword>
<dbReference type="Proteomes" id="UP000053766">
    <property type="component" value="Unassembled WGS sequence"/>
</dbReference>
<dbReference type="SUPFAM" id="SSF103473">
    <property type="entry name" value="MFS general substrate transporter"/>
    <property type="match status" value="1"/>
</dbReference>
<dbReference type="PANTHER" id="PTHR23503">
    <property type="entry name" value="SOLUTE CARRIER FAMILY 2"/>
    <property type="match status" value="1"/>
</dbReference>
<keyword evidence="8" id="KW-1185">Reference proteome</keyword>
<dbReference type="GO" id="GO:0016020">
    <property type="term" value="C:membrane"/>
    <property type="evidence" value="ECO:0007669"/>
    <property type="project" value="UniProtKB-SubCell"/>
</dbReference>
<dbReference type="OrthoDB" id="4540492at2759"/>
<organism evidence="7 8">
    <name type="scientific">Dictyocaulus viviparus</name>
    <name type="common">Bovine lungworm</name>
    <dbReference type="NCBI Taxonomy" id="29172"/>
    <lineage>
        <taxon>Eukaryota</taxon>
        <taxon>Metazoa</taxon>
        <taxon>Ecdysozoa</taxon>
        <taxon>Nematoda</taxon>
        <taxon>Chromadorea</taxon>
        <taxon>Rhabditida</taxon>
        <taxon>Rhabditina</taxon>
        <taxon>Rhabditomorpha</taxon>
        <taxon>Strongyloidea</taxon>
        <taxon>Metastrongylidae</taxon>
        <taxon>Dictyocaulus</taxon>
    </lineage>
</organism>
<dbReference type="STRING" id="29172.A0A0D8X8I9"/>
<sequence>MDNLLPAARPFLLTVYKNKEEADIAWEIMVSSRIYGLAFGCFMSVLLPTRHNRKFPMILGCVLDLIGILLTLLTVYVRMGMAAATIGRFVNGCGQGIAQTAGSVMMSELPPQKRGIALATLTVWACLGELGGMVFSLKELLGRPTTWHIAMCLPLLLLIPALCILVQVSEPTRDIISLEEDGQATALMLSYKV</sequence>
<dbReference type="InterPro" id="IPR036259">
    <property type="entry name" value="MFS_trans_sf"/>
</dbReference>
<reference evidence="7 8" key="1">
    <citation type="submission" date="2013-11" db="EMBL/GenBank/DDBJ databases">
        <title>Draft genome of the bovine lungworm Dictyocaulus viviparus.</title>
        <authorList>
            <person name="Mitreva M."/>
        </authorList>
    </citation>
    <scope>NUCLEOTIDE SEQUENCE [LARGE SCALE GENOMIC DNA]</scope>
    <source>
        <strain evidence="7 8">HannoverDv2000</strain>
    </source>
</reference>
<dbReference type="InterPro" id="IPR045263">
    <property type="entry name" value="GLUT"/>
</dbReference>
<feature type="domain" description="Major facilitator superfamily (MFS) profile" evidence="6">
    <location>
        <begin position="1"/>
        <end position="193"/>
    </location>
</feature>